<dbReference type="HOGENOM" id="CLU_2943208_0_0_1"/>
<dbReference type="EMBL" id="GL945474">
    <property type="protein sequence ID" value="EGO04976.1"/>
    <property type="molecule type" value="Genomic_DNA"/>
</dbReference>
<sequence>MDCGDPLVKRAVAAPFRGCDNFGADDMCLVNTAKNSPSDRWGGYLFDEDDFVSFAPNVTS</sequence>
<protein>
    <submittedName>
        <fullName evidence="1">Uncharacterized protein</fullName>
    </submittedName>
</protein>
<keyword evidence="2" id="KW-1185">Reference proteome</keyword>
<dbReference type="Proteomes" id="UP000008063">
    <property type="component" value="Unassembled WGS sequence"/>
</dbReference>
<organism evidence="2">
    <name type="scientific">Serpula lacrymans var. lacrymans (strain S7.3)</name>
    <name type="common">Dry rot fungus</name>
    <dbReference type="NCBI Taxonomy" id="936435"/>
    <lineage>
        <taxon>Eukaryota</taxon>
        <taxon>Fungi</taxon>
        <taxon>Dikarya</taxon>
        <taxon>Basidiomycota</taxon>
        <taxon>Agaricomycotina</taxon>
        <taxon>Agaricomycetes</taxon>
        <taxon>Agaricomycetidae</taxon>
        <taxon>Boletales</taxon>
        <taxon>Coniophorineae</taxon>
        <taxon>Serpulaceae</taxon>
        <taxon>Serpula</taxon>
    </lineage>
</organism>
<evidence type="ECO:0000313" key="1">
    <source>
        <dbReference type="EMBL" id="EGO04976.1"/>
    </source>
</evidence>
<name>F8PHD0_SERL3</name>
<gene>
    <name evidence="1" type="ORF">SERLA73DRAFT_174041</name>
</gene>
<reference evidence="2" key="1">
    <citation type="journal article" date="2011" name="Science">
        <title>The plant cell wall-decomposing machinery underlies the functional diversity of forest fungi.</title>
        <authorList>
            <person name="Eastwood D.C."/>
            <person name="Floudas D."/>
            <person name="Binder M."/>
            <person name="Majcherczyk A."/>
            <person name="Schneider P."/>
            <person name="Aerts A."/>
            <person name="Asiegbu F.O."/>
            <person name="Baker S.E."/>
            <person name="Barry K."/>
            <person name="Bendiksby M."/>
            <person name="Blumentritt M."/>
            <person name="Coutinho P.M."/>
            <person name="Cullen D."/>
            <person name="de Vries R.P."/>
            <person name="Gathman A."/>
            <person name="Goodell B."/>
            <person name="Henrissat B."/>
            <person name="Ihrmark K."/>
            <person name="Kauserud H."/>
            <person name="Kohler A."/>
            <person name="LaButti K."/>
            <person name="Lapidus A."/>
            <person name="Lavin J.L."/>
            <person name="Lee Y.-H."/>
            <person name="Lindquist E."/>
            <person name="Lilly W."/>
            <person name="Lucas S."/>
            <person name="Morin E."/>
            <person name="Murat C."/>
            <person name="Oguiza J.A."/>
            <person name="Park J."/>
            <person name="Pisabarro A.G."/>
            <person name="Riley R."/>
            <person name="Rosling A."/>
            <person name="Salamov A."/>
            <person name="Schmidt O."/>
            <person name="Schmutz J."/>
            <person name="Skrede I."/>
            <person name="Stenlid J."/>
            <person name="Wiebenga A."/>
            <person name="Xie X."/>
            <person name="Kuees U."/>
            <person name="Hibbett D.S."/>
            <person name="Hoffmeister D."/>
            <person name="Hoegberg N."/>
            <person name="Martin F."/>
            <person name="Grigoriev I.V."/>
            <person name="Watkinson S.C."/>
        </authorList>
    </citation>
    <scope>NUCLEOTIDE SEQUENCE [LARGE SCALE GENOMIC DNA]</scope>
    <source>
        <strain evidence="2">strain S7.3</strain>
    </source>
</reference>
<dbReference type="AlphaFoldDB" id="F8PHD0"/>
<evidence type="ECO:0000313" key="2">
    <source>
        <dbReference type="Proteomes" id="UP000008063"/>
    </source>
</evidence>
<accession>F8PHD0</accession>
<proteinExistence type="predicted"/>
<dbReference type="InParanoid" id="F8PHD0"/>